<name>A0ACB7ZLG6_9ERIC</name>
<reference evidence="1 2" key="1">
    <citation type="journal article" date="2021" name="Hortic Res">
        <title>High-quality reference genome and annotation aids understanding of berry development for evergreen blueberry (Vaccinium darrowii).</title>
        <authorList>
            <person name="Yu J."/>
            <person name="Hulse-Kemp A.M."/>
            <person name="Babiker E."/>
            <person name="Staton M."/>
        </authorList>
    </citation>
    <scope>NUCLEOTIDE SEQUENCE [LARGE SCALE GENOMIC DNA]</scope>
    <source>
        <strain evidence="2">cv. NJ 8807/NJ 8810</strain>
        <tissue evidence="1">Young leaf</tissue>
    </source>
</reference>
<proteinExistence type="predicted"/>
<dbReference type="EMBL" id="CM037159">
    <property type="protein sequence ID" value="KAH7866464.1"/>
    <property type="molecule type" value="Genomic_DNA"/>
</dbReference>
<comment type="caution">
    <text evidence="1">The sequence shown here is derived from an EMBL/GenBank/DDBJ whole genome shotgun (WGS) entry which is preliminary data.</text>
</comment>
<evidence type="ECO:0000313" key="2">
    <source>
        <dbReference type="Proteomes" id="UP000828048"/>
    </source>
</evidence>
<keyword evidence="2" id="KW-1185">Reference proteome</keyword>
<organism evidence="1 2">
    <name type="scientific">Vaccinium darrowii</name>
    <dbReference type="NCBI Taxonomy" id="229202"/>
    <lineage>
        <taxon>Eukaryota</taxon>
        <taxon>Viridiplantae</taxon>
        <taxon>Streptophyta</taxon>
        <taxon>Embryophyta</taxon>
        <taxon>Tracheophyta</taxon>
        <taxon>Spermatophyta</taxon>
        <taxon>Magnoliopsida</taxon>
        <taxon>eudicotyledons</taxon>
        <taxon>Gunneridae</taxon>
        <taxon>Pentapetalae</taxon>
        <taxon>asterids</taxon>
        <taxon>Ericales</taxon>
        <taxon>Ericaceae</taxon>
        <taxon>Vaccinioideae</taxon>
        <taxon>Vaccinieae</taxon>
        <taxon>Vaccinium</taxon>
    </lineage>
</organism>
<accession>A0ACB7ZLG6</accession>
<dbReference type="Proteomes" id="UP000828048">
    <property type="component" value="Chromosome 9"/>
</dbReference>
<protein>
    <submittedName>
        <fullName evidence="1">Uncharacterized protein</fullName>
    </submittedName>
</protein>
<evidence type="ECO:0000313" key="1">
    <source>
        <dbReference type="EMBL" id="KAH7866464.1"/>
    </source>
</evidence>
<sequence>MKIDCGQGKFKSVSPWKLFPGPKSQDVNKDLDIDTKRAALKASPAVVSLVSYEGGKKMFAASGTIIGSEKVNGTYTSTVVTSSTLLRSSSESNAIQDDIKVKVYLFDGRLFEGCVSGYDFHFNIATINMTSDEALPVATLRPVDDSISIYPSEVTCPKDNEGASKSFQLHRHSNLFKLRPGDHVVAIGRTCGKTHELMAAPGKFRKPRRPWLGLALTNLCTASIGKQEKVLVKLNISKGLLVGKVMKGSPAEQAGILHGDVIVQCGQKDVQSFLEFFDIIWKMVGKTVEVVVVRESSAAPLILKVFVDETSPDKLNRKGAVMKLLIEFDIGDVNLVLLLGSCLFLGYLARRSENGTCFWICHNQYITYFEWFWWWRRLRWSVNIGAGFRRANHP</sequence>
<gene>
    <name evidence="1" type="ORF">Vadar_020685</name>
</gene>